<proteinExistence type="predicted"/>
<dbReference type="Proteomes" id="UP000182719">
    <property type="component" value="Unassembled WGS sequence"/>
</dbReference>
<organism evidence="1 2">
    <name type="scientific">Stigmatella aurantiaca</name>
    <dbReference type="NCBI Taxonomy" id="41"/>
    <lineage>
        <taxon>Bacteria</taxon>
        <taxon>Pseudomonadati</taxon>
        <taxon>Myxococcota</taxon>
        <taxon>Myxococcia</taxon>
        <taxon>Myxococcales</taxon>
        <taxon>Cystobacterineae</taxon>
        <taxon>Archangiaceae</taxon>
        <taxon>Stigmatella</taxon>
    </lineage>
</organism>
<keyword evidence="2" id="KW-1185">Reference proteome</keyword>
<dbReference type="EMBL" id="FOAP01000037">
    <property type="protein sequence ID" value="SEN30407.1"/>
    <property type="molecule type" value="Genomic_DNA"/>
</dbReference>
<dbReference type="AlphaFoldDB" id="A0A1H8FGX3"/>
<dbReference type="RefSeq" id="WP_075011361.1">
    <property type="nucleotide sequence ID" value="NZ_FOAP01000037.1"/>
</dbReference>
<name>A0A1H8FGX3_STIAU</name>
<evidence type="ECO:0000313" key="2">
    <source>
        <dbReference type="Proteomes" id="UP000182719"/>
    </source>
</evidence>
<sequence length="175" mass="19040">MATAPRSGLAGLLKSWVAGLGPAAPAGIPLTRELAQQLVQTFIHSEGSPISPGINAQGFGGLAAGGAQLYFEWHEDTKALECSALVYRFRQPPKPGVIAGFEAEAQEGTDAGGGTVDYEPENRGLFLSRTYTEVPGERTFAKEMRRLMKASLRWNREVLDRVASRVFHPEELEKR</sequence>
<dbReference type="OrthoDB" id="5381984at2"/>
<reference evidence="2" key="1">
    <citation type="submission" date="2016-10" db="EMBL/GenBank/DDBJ databases">
        <authorList>
            <person name="Varghese N."/>
            <person name="Submissions S."/>
        </authorList>
    </citation>
    <scope>NUCLEOTIDE SEQUENCE [LARGE SCALE GENOMIC DNA]</scope>
    <source>
        <strain evidence="2">DSM 17044</strain>
    </source>
</reference>
<evidence type="ECO:0000313" key="1">
    <source>
        <dbReference type="EMBL" id="SEN30407.1"/>
    </source>
</evidence>
<gene>
    <name evidence="1" type="ORF">SAMN05444354_13720</name>
</gene>
<accession>A0A1H8FGX3</accession>
<protein>
    <submittedName>
        <fullName evidence="1">Uncharacterized protein</fullName>
    </submittedName>
</protein>